<dbReference type="InterPro" id="IPR050261">
    <property type="entry name" value="FrsA_esterase"/>
</dbReference>
<proteinExistence type="inferred from homology"/>
<name>A0ABP8UFZ2_9ACTN</name>
<dbReference type="InterPro" id="IPR029058">
    <property type="entry name" value="AB_hydrolase_fold"/>
</dbReference>
<accession>A0ABP8UFZ2</accession>
<sequence>MRIPAAGVSLEADLTDGERGLVVFAHGSGSSRRSPRNRQVSAALNTAGFGTLLFDLLTPEEELEDTRTARLRFDIPLLARRLSAVVDWAGTRPMGLFGASTGAAAALVTAAERPDEVAAVVSRGGRPDLAGEALAVVRAPTLLIVGGRDLEVLSLNERAAARMPAEKAIVVVPGAGHLFAEPGALEEVARLAENWFARHMRG</sequence>
<evidence type="ECO:0000256" key="1">
    <source>
        <dbReference type="ARBA" id="ARBA00008645"/>
    </source>
</evidence>
<dbReference type="GO" id="GO:0016787">
    <property type="term" value="F:hydrolase activity"/>
    <property type="evidence" value="ECO:0007669"/>
    <property type="project" value="UniProtKB-KW"/>
</dbReference>
<dbReference type="SUPFAM" id="SSF53474">
    <property type="entry name" value="alpha/beta-Hydrolases"/>
    <property type="match status" value="1"/>
</dbReference>
<evidence type="ECO:0000259" key="2">
    <source>
        <dbReference type="Pfam" id="PF20408"/>
    </source>
</evidence>
<reference evidence="4" key="1">
    <citation type="journal article" date="2019" name="Int. J. Syst. Evol. Microbiol.">
        <title>The Global Catalogue of Microorganisms (GCM) 10K type strain sequencing project: providing services to taxonomists for standard genome sequencing and annotation.</title>
        <authorList>
            <consortium name="The Broad Institute Genomics Platform"/>
            <consortium name="The Broad Institute Genome Sequencing Center for Infectious Disease"/>
            <person name="Wu L."/>
            <person name="Ma J."/>
        </authorList>
    </citation>
    <scope>NUCLEOTIDE SEQUENCE [LARGE SCALE GENOMIC DNA]</scope>
    <source>
        <strain evidence="4">JCM 17939</strain>
    </source>
</reference>
<dbReference type="PANTHER" id="PTHR22946">
    <property type="entry name" value="DIENELACTONE HYDROLASE DOMAIN-CONTAINING PROTEIN-RELATED"/>
    <property type="match status" value="1"/>
</dbReference>
<keyword evidence="3" id="KW-0378">Hydrolase</keyword>
<comment type="caution">
    <text evidence="3">The sequence shown here is derived from an EMBL/GenBank/DDBJ whole genome shotgun (WGS) entry which is preliminary data.</text>
</comment>
<gene>
    <name evidence="3" type="ORF">GCM10023196_048020</name>
</gene>
<dbReference type="InterPro" id="IPR046879">
    <property type="entry name" value="KANL3/Tex30_Abhydrolase"/>
</dbReference>
<dbReference type="Pfam" id="PF20408">
    <property type="entry name" value="Abhydrolase_11"/>
    <property type="match status" value="1"/>
</dbReference>
<feature type="domain" description="KANL3/Tex30 alpha/beta hydrolase-like" evidence="2">
    <location>
        <begin position="20"/>
        <end position="181"/>
    </location>
</feature>
<evidence type="ECO:0000313" key="3">
    <source>
        <dbReference type="EMBL" id="GAA4629037.1"/>
    </source>
</evidence>
<evidence type="ECO:0000313" key="4">
    <source>
        <dbReference type="Proteomes" id="UP001501442"/>
    </source>
</evidence>
<dbReference type="Gene3D" id="3.40.50.1820">
    <property type="entry name" value="alpha/beta hydrolase"/>
    <property type="match status" value="1"/>
</dbReference>
<keyword evidence="4" id="KW-1185">Reference proteome</keyword>
<comment type="similarity">
    <text evidence="1">Belongs to the AB hydrolase superfamily.</text>
</comment>
<dbReference type="Proteomes" id="UP001501442">
    <property type="component" value="Unassembled WGS sequence"/>
</dbReference>
<dbReference type="EMBL" id="BAABHK010000006">
    <property type="protein sequence ID" value="GAA4629037.1"/>
    <property type="molecule type" value="Genomic_DNA"/>
</dbReference>
<organism evidence="3 4">
    <name type="scientific">Actinoallomurus vinaceus</name>
    <dbReference type="NCBI Taxonomy" id="1080074"/>
    <lineage>
        <taxon>Bacteria</taxon>
        <taxon>Bacillati</taxon>
        <taxon>Actinomycetota</taxon>
        <taxon>Actinomycetes</taxon>
        <taxon>Streptosporangiales</taxon>
        <taxon>Thermomonosporaceae</taxon>
        <taxon>Actinoallomurus</taxon>
    </lineage>
</organism>
<protein>
    <submittedName>
        <fullName evidence="3">Dienelactone hydrolase family protein</fullName>
    </submittedName>
</protein>